<proteinExistence type="predicted"/>
<keyword evidence="3" id="KW-1185">Reference proteome</keyword>
<feature type="chain" id="PRO_5006616672" description="Secreted protein" evidence="1">
    <location>
        <begin position="25"/>
        <end position="115"/>
    </location>
</feature>
<reference evidence="2 3" key="1">
    <citation type="journal article" date="2015" name="Sci. Rep.">
        <title>The power of single molecule real-time sequencing technology in the de novo assembly of a eukaryotic genome.</title>
        <authorList>
            <person name="Sakai H."/>
            <person name="Naito K."/>
            <person name="Ogiso-Tanaka E."/>
            <person name="Takahashi Y."/>
            <person name="Iseki K."/>
            <person name="Muto C."/>
            <person name="Satou K."/>
            <person name="Teruya K."/>
            <person name="Shiroma A."/>
            <person name="Shimoji M."/>
            <person name="Hirano T."/>
            <person name="Itoh T."/>
            <person name="Kaga A."/>
            <person name="Tomooka N."/>
        </authorList>
    </citation>
    <scope>NUCLEOTIDE SEQUENCE [LARGE SCALE GENOMIC DNA]</scope>
    <source>
        <strain evidence="3">cv. Shumari</strain>
    </source>
</reference>
<evidence type="ECO:0000313" key="2">
    <source>
        <dbReference type="EMBL" id="BAT74736.1"/>
    </source>
</evidence>
<sequence>MKRDDHLCTFVIAWILLLRGSNHAQLTTVDICIIHALKKNIQTASAAAIADNMIKVTRQDVASLPYVVFISKVLPHYHVDCVEESCESYGKRNLVDKNASHHMGLRPGEDGWVQR</sequence>
<accession>A0A0S3R2J3</accession>
<organism evidence="2 3">
    <name type="scientific">Vigna angularis var. angularis</name>
    <dbReference type="NCBI Taxonomy" id="157739"/>
    <lineage>
        <taxon>Eukaryota</taxon>
        <taxon>Viridiplantae</taxon>
        <taxon>Streptophyta</taxon>
        <taxon>Embryophyta</taxon>
        <taxon>Tracheophyta</taxon>
        <taxon>Spermatophyta</taxon>
        <taxon>Magnoliopsida</taxon>
        <taxon>eudicotyledons</taxon>
        <taxon>Gunneridae</taxon>
        <taxon>Pentapetalae</taxon>
        <taxon>rosids</taxon>
        <taxon>fabids</taxon>
        <taxon>Fabales</taxon>
        <taxon>Fabaceae</taxon>
        <taxon>Papilionoideae</taxon>
        <taxon>50 kb inversion clade</taxon>
        <taxon>NPAAA clade</taxon>
        <taxon>indigoferoid/millettioid clade</taxon>
        <taxon>Phaseoleae</taxon>
        <taxon>Vigna</taxon>
    </lineage>
</organism>
<evidence type="ECO:0000256" key="1">
    <source>
        <dbReference type="SAM" id="SignalP"/>
    </source>
</evidence>
<name>A0A0S3R2J3_PHAAN</name>
<keyword evidence="1" id="KW-0732">Signal</keyword>
<evidence type="ECO:0008006" key="4">
    <source>
        <dbReference type="Google" id="ProtNLM"/>
    </source>
</evidence>
<dbReference type="EMBL" id="AP015034">
    <property type="protein sequence ID" value="BAT74736.1"/>
    <property type="molecule type" value="Genomic_DNA"/>
</dbReference>
<dbReference type="Proteomes" id="UP000291084">
    <property type="component" value="Chromosome 1"/>
</dbReference>
<feature type="signal peptide" evidence="1">
    <location>
        <begin position="1"/>
        <end position="24"/>
    </location>
</feature>
<evidence type="ECO:0000313" key="3">
    <source>
        <dbReference type="Proteomes" id="UP000291084"/>
    </source>
</evidence>
<gene>
    <name evidence="2" type="primary">Vigan.01G247800</name>
    <name evidence="2" type="ORF">VIGAN_01247800</name>
</gene>
<protein>
    <recommendedName>
        <fullName evidence="4">Secreted protein</fullName>
    </recommendedName>
</protein>
<dbReference type="AlphaFoldDB" id="A0A0S3R2J3"/>